<dbReference type="AlphaFoldDB" id="A0A5M8QBM3"/>
<dbReference type="PROSITE" id="PS51318">
    <property type="entry name" value="TAT"/>
    <property type="match status" value="1"/>
</dbReference>
<keyword evidence="1" id="KW-0812">Transmembrane</keyword>
<reference evidence="2 4" key="1">
    <citation type="submission" date="2019-07" db="EMBL/GenBank/DDBJ databases">
        <authorList>
            <person name="Qu J.-H."/>
        </authorList>
    </citation>
    <scope>NUCLEOTIDE SEQUENCE [LARGE SCALE GENOMIC DNA]</scope>
    <source>
        <strain evidence="2 4">MDT1-10-3</strain>
    </source>
</reference>
<accession>A0A5M8QBM3</accession>
<gene>
    <name evidence="3" type="ORF">ACD591_08875</name>
    <name evidence="2" type="ORF">FOE74_15235</name>
</gene>
<evidence type="ECO:0000313" key="3">
    <source>
        <dbReference type="EMBL" id="MFA1771401.1"/>
    </source>
</evidence>
<dbReference type="Gene3D" id="1.50.10.10">
    <property type="match status" value="1"/>
</dbReference>
<keyword evidence="1" id="KW-0472">Membrane</keyword>
<comment type="caution">
    <text evidence="2">The sequence shown here is derived from an EMBL/GenBank/DDBJ whole genome shotgun (WGS) entry which is preliminary data.</text>
</comment>
<dbReference type="OrthoDB" id="181472at2"/>
<dbReference type="InterPro" id="IPR008313">
    <property type="entry name" value="GH125"/>
</dbReference>
<organism evidence="2 4">
    <name type="scientific">Rufibacter glacialis</name>
    <dbReference type="NCBI Taxonomy" id="1259555"/>
    <lineage>
        <taxon>Bacteria</taxon>
        <taxon>Pseudomonadati</taxon>
        <taxon>Bacteroidota</taxon>
        <taxon>Cytophagia</taxon>
        <taxon>Cytophagales</taxon>
        <taxon>Hymenobacteraceae</taxon>
        <taxon>Rufibacter</taxon>
    </lineage>
</organism>
<evidence type="ECO:0000313" key="5">
    <source>
        <dbReference type="Proteomes" id="UP001570846"/>
    </source>
</evidence>
<evidence type="ECO:0000256" key="1">
    <source>
        <dbReference type="SAM" id="Phobius"/>
    </source>
</evidence>
<evidence type="ECO:0000313" key="2">
    <source>
        <dbReference type="EMBL" id="KAA6432451.1"/>
    </source>
</evidence>
<keyword evidence="2" id="KW-0378">Hydrolase</keyword>
<dbReference type="Proteomes" id="UP001570846">
    <property type="component" value="Unassembled WGS sequence"/>
</dbReference>
<reference evidence="3 5" key="3">
    <citation type="submission" date="2024-08" db="EMBL/GenBank/DDBJ databases">
        <authorList>
            <person name="Wei W."/>
        </authorList>
    </citation>
    <scope>NUCLEOTIDE SEQUENCE [LARGE SCALE GENOMIC DNA]</scope>
    <source>
        <strain evidence="3 5">XU2</strain>
    </source>
</reference>
<dbReference type="PANTHER" id="PTHR31047:SF0">
    <property type="entry name" value="MEIOTICALLY UP-REGULATED GENE 157 PROTEIN"/>
    <property type="match status" value="1"/>
</dbReference>
<keyword evidence="1" id="KW-1133">Transmembrane helix</keyword>
<dbReference type="GO" id="GO:0005975">
    <property type="term" value="P:carbohydrate metabolic process"/>
    <property type="evidence" value="ECO:0007669"/>
    <property type="project" value="InterPro"/>
</dbReference>
<dbReference type="Pfam" id="PF06824">
    <property type="entry name" value="Glyco_hydro_125"/>
    <property type="match status" value="1"/>
</dbReference>
<proteinExistence type="predicted"/>
<sequence length="475" mass="53911">MPTRREFVKTGSLAALGVATTGFSLMSFSFKDSFKSQRPAPANRNFTSQIIEKKLQEVKKSIGDQEIAWLFENCFPNTLDTTVFYKEVNGKPDTFVITGDIEAMWLRDSTAQVWPYLPFVKQEKKLQNLVAGVINRQTKCILIDPYANAFNDGPKGSEWEKDLTDMKPELHERKWEIDSLCYPIRLAYHYWKTTGDTNCFDQEWQKAMHLVVKTFKEQQRKEGKGPYTFQRNTPKQTDTVAGAGYGYPIKPVGLICSTFRPSDDATMYLFLVPSNYFAVVSLRQLAELSQKVTKDAAFAAECTALANEVENALKQYAVGEHLNFGKVHPFEVDGFGNRLFMDDANIPSLLAMPYLGCCSLQDPVYQNTRRFVLSENNPWFFKGKAGQGIGGPHVGPEMIWPMSIIMQAMTSQSDAEIKNCLHILKTTHAGTGFMHETFHKDDPSNFTRKWFAWANTLFGELILKLHAERPHLLKA</sequence>
<evidence type="ECO:0000313" key="4">
    <source>
        <dbReference type="Proteomes" id="UP000323866"/>
    </source>
</evidence>
<feature type="transmembrane region" description="Helical" evidence="1">
    <location>
        <begin position="12"/>
        <end position="30"/>
    </location>
</feature>
<protein>
    <submittedName>
        <fullName evidence="2">Glycoside hydrolase family 125 protein</fullName>
    </submittedName>
</protein>
<dbReference type="SMART" id="SM01149">
    <property type="entry name" value="DUF1237"/>
    <property type="match status" value="1"/>
</dbReference>
<name>A0A5M8QBM3_9BACT</name>
<dbReference type="EMBL" id="VKKZ01000022">
    <property type="protein sequence ID" value="KAA6432451.1"/>
    <property type="molecule type" value="Genomic_DNA"/>
</dbReference>
<dbReference type="InterPro" id="IPR006311">
    <property type="entry name" value="TAT_signal"/>
</dbReference>
<dbReference type="InterPro" id="IPR008928">
    <property type="entry name" value="6-hairpin_glycosidase_sf"/>
</dbReference>
<dbReference type="EMBL" id="JBGOGF010000004">
    <property type="protein sequence ID" value="MFA1771401.1"/>
    <property type="molecule type" value="Genomic_DNA"/>
</dbReference>
<dbReference type="Proteomes" id="UP000323866">
    <property type="component" value="Unassembled WGS sequence"/>
</dbReference>
<keyword evidence="5" id="KW-1185">Reference proteome</keyword>
<reference evidence="2 4" key="2">
    <citation type="submission" date="2019-09" db="EMBL/GenBank/DDBJ databases">
        <title>A bacterium isolated from glacier soil.</title>
        <authorList>
            <person name="Liu Q."/>
        </authorList>
    </citation>
    <scope>NUCLEOTIDE SEQUENCE [LARGE SCALE GENOMIC DNA]</scope>
    <source>
        <strain evidence="2 4">MDT1-10-3</strain>
    </source>
</reference>
<dbReference type="RefSeq" id="WP_149099483.1">
    <property type="nucleotide sequence ID" value="NZ_BMMG01000005.1"/>
</dbReference>
<dbReference type="PIRSF" id="PIRSF028846">
    <property type="entry name" value="UCP028846"/>
    <property type="match status" value="1"/>
</dbReference>
<dbReference type="InterPro" id="IPR012341">
    <property type="entry name" value="6hp_glycosidase-like_sf"/>
</dbReference>
<dbReference type="SUPFAM" id="SSF48208">
    <property type="entry name" value="Six-hairpin glycosidases"/>
    <property type="match status" value="1"/>
</dbReference>
<dbReference type="GO" id="GO:0016787">
    <property type="term" value="F:hydrolase activity"/>
    <property type="evidence" value="ECO:0007669"/>
    <property type="project" value="UniProtKB-KW"/>
</dbReference>
<dbReference type="PANTHER" id="PTHR31047">
    <property type="entry name" value="MEIOTICALLY UP-REGULATED GENE 157 PROTEIN"/>
    <property type="match status" value="1"/>
</dbReference>